<keyword evidence="3" id="KW-1185">Reference proteome</keyword>
<protein>
    <submittedName>
        <fullName evidence="2">Uncharacterized protein</fullName>
    </submittedName>
</protein>
<reference evidence="3" key="1">
    <citation type="submission" date="2015-01" db="EMBL/GenBank/DDBJ databases">
        <authorList>
            <person name="Aksoy S."/>
            <person name="Warren W."/>
            <person name="Wilson R.K."/>
        </authorList>
    </citation>
    <scope>NUCLEOTIDE SEQUENCE [LARGE SCALE GENOMIC DNA]</scope>
    <source>
        <strain evidence="3">IAEA</strain>
    </source>
</reference>
<feature type="transmembrane region" description="Helical" evidence="1">
    <location>
        <begin position="12"/>
        <end position="35"/>
    </location>
</feature>
<dbReference type="EMBL" id="JXJN01008052">
    <property type="status" value="NOT_ANNOTATED_CDS"/>
    <property type="molecule type" value="Genomic_DNA"/>
</dbReference>
<accession>A0A1B0B3U8</accession>
<dbReference type="AlphaFoldDB" id="A0A1B0B3U8"/>
<name>A0A1B0B3U8_9MUSC</name>
<dbReference type="EMBL" id="JXJN01008051">
    <property type="status" value="NOT_ANNOTATED_CDS"/>
    <property type="molecule type" value="Genomic_DNA"/>
</dbReference>
<keyword evidence="1" id="KW-1133">Transmembrane helix</keyword>
<keyword evidence="1" id="KW-0812">Transmembrane</keyword>
<reference evidence="2" key="2">
    <citation type="submission" date="2020-05" db="UniProtKB">
        <authorList>
            <consortium name="EnsemblMetazoa"/>
        </authorList>
    </citation>
    <scope>IDENTIFICATION</scope>
    <source>
        <strain evidence="2">IAEA</strain>
    </source>
</reference>
<dbReference type="VEuPathDB" id="VectorBase:GPPI017942"/>
<evidence type="ECO:0000256" key="1">
    <source>
        <dbReference type="SAM" id="Phobius"/>
    </source>
</evidence>
<evidence type="ECO:0000313" key="2">
    <source>
        <dbReference type="EnsemblMetazoa" id="GPPI017942-PA"/>
    </source>
</evidence>
<dbReference type="EnsemblMetazoa" id="GPPI017942-RA">
    <property type="protein sequence ID" value="GPPI017942-PA"/>
    <property type="gene ID" value="GPPI017942"/>
</dbReference>
<organism evidence="2 3">
    <name type="scientific">Glossina palpalis gambiensis</name>
    <dbReference type="NCBI Taxonomy" id="67801"/>
    <lineage>
        <taxon>Eukaryota</taxon>
        <taxon>Metazoa</taxon>
        <taxon>Ecdysozoa</taxon>
        <taxon>Arthropoda</taxon>
        <taxon>Hexapoda</taxon>
        <taxon>Insecta</taxon>
        <taxon>Pterygota</taxon>
        <taxon>Neoptera</taxon>
        <taxon>Endopterygota</taxon>
        <taxon>Diptera</taxon>
        <taxon>Brachycera</taxon>
        <taxon>Muscomorpha</taxon>
        <taxon>Hippoboscoidea</taxon>
        <taxon>Glossinidae</taxon>
        <taxon>Glossina</taxon>
    </lineage>
</organism>
<sequence length="97" mass="11494">MRTAKATRTNSSNMTVVISIFPLNHIYIWMCLHILDEFLLSYTKIGLKWMLKYIIRILMSLNIFTQQNNMKHSATLLKMLHTCKNGLRTQHIDRRIT</sequence>
<dbReference type="Proteomes" id="UP000092460">
    <property type="component" value="Unassembled WGS sequence"/>
</dbReference>
<proteinExistence type="predicted"/>
<evidence type="ECO:0000313" key="3">
    <source>
        <dbReference type="Proteomes" id="UP000092460"/>
    </source>
</evidence>
<feature type="transmembrane region" description="Helical" evidence="1">
    <location>
        <begin position="47"/>
        <end position="64"/>
    </location>
</feature>
<keyword evidence="1" id="KW-0472">Membrane</keyword>